<gene>
    <name evidence="1" type="ORF">PHMEG_00035075</name>
</gene>
<dbReference type="Proteomes" id="UP000198211">
    <property type="component" value="Unassembled WGS sequence"/>
</dbReference>
<dbReference type="EMBL" id="NBNE01013511">
    <property type="protein sequence ID" value="OWY95035.1"/>
    <property type="molecule type" value="Genomic_DNA"/>
</dbReference>
<organism evidence="1 2">
    <name type="scientific">Phytophthora megakarya</name>
    <dbReference type="NCBI Taxonomy" id="4795"/>
    <lineage>
        <taxon>Eukaryota</taxon>
        <taxon>Sar</taxon>
        <taxon>Stramenopiles</taxon>
        <taxon>Oomycota</taxon>
        <taxon>Peronosporomycetes</taxon>
        <taxon>Peronosporales</taxon>
        <taxon>Peronosporaceae</taxon>
        <taxon>Phytophthora</taxon>
    </lineage>
</organism>
<protein>
    <submittedName>
        <fullName evidence="1">Uncharacterized protein</fullName>
    </submittedName>
</protein>
<name>A0A225UPR3_9STRA</name>
<reference evidence="2" key="1">
    <citation type="submission" date="2017-03" db="EMBL/GenBank/DDBJ databases">
        <title>Phytopthora megakarya and P. palmivora, two closely related causual agents of cacao black pod achieved similar genome size and gene model numbers by different mechanisms.</title>
        <authorList>
            <person name="Ali S."/>
            <person name="Shao J."/>
            <person name="Larry D.J."/>
            <person name="Kronmiller B."/>
            <person name="Shen D."/>
            <person name="Strem M.D."/>
            <person name="Melnick R.L."/>
            <person name="Guiltinan M.J."/>
            <person name="Tyler B.M."/>
            <person name="Meinhardt L.W."/>
            <person name="Bailey B.A."/>
        </authorList>
    </citation>
    <scope>NUCLEOTIDE SEQUENCE [LARGE SCALE GENOMIC DNA]</scope>
    <source>
        <strain evidence="2">zdho120</strain>
    </source>
</reference>
<keyword evidence="2" id="KW-1185">Reference proteome</keyword>
<evidence type="ECO:0000313" key="1">
    <source>
        <dbReference type="EMBL" id="OWY95035.1"/>
    </source>
</evidence>
<dbReference type="AlphaFoldDB" id="A0A225UPR3"/>
<accession>A0A225UPR3</accession>
<sequence>MDLEVLVLMVEGEVSSSMCFVMSGFHFSRCEWRSGEDSVATVKSPSPMCMPHHSDFTGHQIVTRPTSTDVSV</sequence>
<evidence type="ECO:0000313" key="2">
    <source>
        <dbReference type="Proteomes" id="UP000198211"/>
    </source>
</evidence>
<comment type="caution">
    <text evidence="1">The sequence shown here is derived from an EMBL/GenBank/DDBJ whole genome shotgun (WGS) entry which is preliminary data.</text>
</comment>
<proteinExistence type="predicted"/>